<feature type="transmembrane region" description="Helical" evidence="10">
    <location>
        <begin position="1296"/>
        <end position="1318"/>
    </location>
</feature>
<name>A0A0N0DDC2_FUSLA</name>
<dbReference type="GO" id="GO:0016887">
    <property type="term" value="F:ATP hydrolysis activity"/>
    <property type="evidence" value="ECO:0007669"/>
    <property type="project" value="InterPro"/>
</dbReference>
<comment type="subcellular location">
    <subcellularLocation>
        <location evidence="1">Membrane</location>
        <topology evidence="1">Multi-pass membrane protein</topology>
    </subcellularLocation>
</comment>
<comment type="similarity">
    <text evidence="2">Belongs to the ABC transporter superfamily. ABCG family. PDR (TC 3.A.1.205) subfamily.</text>
</comment>
<reference evidence="12 13" key="1">
    <citation type="submission" date="2015-04" db="EMBL/GenBank/DDBJ databases">
        <title>The draft genome sequence of Fusarium langsethiae, a T-2/HT-2 mycotoxin producer.</title>
        <authorList>
            <person name="Lysoe E."/>
            <person name="Divon H.H."/>
            <person name="Terzi V."/>
            <person name="Orru L."/>
            <person name="Lamontanara A."/>
            <person name="Kolseth A.-K."/>
            <person name="Frandsen R.J."/>
            <person name="Nielsen K."/>
            <person name="Thrane U."/>
        </authorList>
    </citation>
    <scope>NUCLEOTIDE SEQUENCE [LARGE SCALE GENOMIC DNA]</scope>
    <source>
        <strain evidence="12 13">Fl201059</strain>
    </source>
</reference>
<dbReference type="InterPro" id="IPR034001">
    <property type="entry name" value="ABCG_PDR_1"/>
</dbReference>
<keyword evidence="6" id="KW-0067">ATP-binding</keyword>
<dbReference type="PROSITE" id="PS00211">
    <property type="entry name" value="ABC_TRANSPORTER_1"/>
    <property type="match status" value="1"/>
</dbReference>
<dbReference type="PROSITE" id="PS50893">
    <property type="entry name" value="ABC_TRANSPORTER_2"/>
    <property type="match status" value="2"/>
</dbReference>
<dbReference type="Pfam" id="PF14510">
    <property type="entry name" value="ABC_trans_N"/>
    <property type="match status" value="1"/>
</dbReference>
<dbReference type="SUPFAM" id="SSF52540">
    <property type="entry name" value="P-loop containing nucleoside triphosphate hydrolases"/>
    <property type="match status" value="2"/>
</dbReference>
<feature type="region of interest" description="Disordered" evidence="9">
    <location>
        <begin position="790"/>
        <end position="816"/>
    </location>
</feature>
<dbReference type="FunFam" id="3.40.50.300:FF:000054">
    <property type="entry name" value="ABC multidrug transporter atrF"/>
    <property type="match status" value="1"/>
</dbReference>
<feature type="transmembrane region" description="Helical" evidence="10">
    <location>
        <begin position="497"/>
        <end position="520"/>
    </location>
</feature>
<feature type="transmembrane region" description="Helical" evidence="10">
    <location>
        <begin position="1448"/>
        <end position="1468"/>
    </location>
</feature>
<feature type="transmembrane region" description="Helical" evidence="10">
    <location>
        <begin position="1325"/>
        <end position="1346"/>
    </location>
</feature>
<feature type="transmembrane region" description="Helical" evidence="10">
    <location>
        <begin position="609"/>
        <end position="629"/>
    </location>
</feature>
<dbReference type="InterPro" id="IPR029481">
    <property type="entry name" value="ABC_trans_N"/>
</dbReference>
<keyword evidence="3" id="KW-0813">Transport</keyword>
<feature type="transmembrane region" description="Helical" evidence="10">
    <location>
        <begin position="532"/>
        <end position="553"/>
    </location>
</feature>
<dbReference type="GO" id="GO:0140359">
    <property type="term" value="F:ABC-type transporter activity"/>
    <property type="evidence" value="ECO:0007669"/>
    <property type="project" value="InterPro"/>
</dbReference>
<feature type="transmembrane region" description="Helical" evidence="10">
    <location>
        <begin position="1205"/>
        <end position="1226"/>
    </location>
</feature>
<dbReference type="GO" id="GO:0005524">
    <property type="term" value="F:ATP binding"/>
    <property type="evidence" value="ECO:0007669"/>
    <property type="project" value="UniProtKB-KW"/>
</dbReference>
<dbReference type="InterPro" id="IPR043926">
    <property type="entry name" value="ABCG_dom"/>
</dbReference>
<dbReference type="Gene3D" id="3.40.50.300">
    <property type="entry name" value="P-loop containing nucleotide triphosphate hydrolases"/>
    <property type="match status" value="2"/>
</dbReference>
<feature type="domain" description="ABC transporter" evidence="11">
    <location>
        <begin position="828"/>
        <end position="1070"/>
    </location>
</feature>
<proteinExistence type="inferred from homology"/>
<evidence type="ECO:0000256" key="3">
    <source>
        <dbReference type="ARBA" id="ARBA00022448"/>
    </source>
</evidence>
<dbReference type="SMART" id="SM00382">
    <property type="entry name" value="AAA"/>
    <property type="match status" value="2"/>
</dbReference>
<dbReference type="Pfam" id="PF19055">
    <property type="entry name" value="ABC2_membrane_7"/>
    <property type="match status" value="1"/>
</dbReference>
<accession>A0A0N0DDC2</accession>
<evidence type="ECO:0000256" key="4">
    <source>
        <dbReference type="ARBA" id="ARBA00022692"/>
    </source>
</evidence>
<dbReference type="Pfam" id="PF00005">
    <property type="entry name" value="ABC_tran"/>
    <property type="match status" value="2"/>
</dbReference>
<keyword evidence="8 10" id="KW-0472">Membrane</keyword>
<evidence type="ECO:0000313" key="13">
    <source>
        <dbReference type="Proteomes" id="UP000037904"/>
    </source>
</evidence>
<dbReference type="InterPro" id="IPR003439">
    <property type="entry name" value="ABC_transporter-like_ATP-bd"/>
</dbReference>
<dbReference type="CDD" id="cd03232">
    <property type="entry name" value="ABCG_PDR_domain2"/>
    <property type="match status" value="1"/>
</dbReference>
<keyword evidence="7 10" id="KW-1133">Transmembrane helix</keyword>
<dbReference type="Pfam" id="PF06422">
    <property type="entry name" value="PDR_CDR"/>
    <property type="match status" value="1"/>
</dbReference>
<feature type="transmembrane region" description="Helical" evidence="10">
    <location>
        <begin position="1175"/>
        <end position="1193"/>
    </location>
</feature>
<feature type="region of interest" description="Disordered" evidence="9">
    <location>
        <begin position="1"/>
        <end position="35"/>
    </location>
</feature>
<keyword evidence="13" id="KW-1185">Reference proteome</keyword>
<feature type="domain" description="ABC transporter" evidence="11">
    <location>
        <begin position="137"/>
        <end position="386"/>
    </location>
</feature>
<feature type="transmembrane region" description="Helical" evidence="10">
    <location>
        <begin position="749"/>
        <end position="770"/>
    </location>
</feature>
<evidence type="ECO:0000259" key="11">
    <source>
        <dbReference type="PROSITE" id="PS50893"/>
    </source>
</evidence>
<dbReference type="InterPro" id="IPR003593">
    <property type="entry name" value="AAA+_ATPase"/>
</dbReference>
<evidence type="ECO:0000256" key="1">
    <source>
        <dbReference type="ARBA" id="ARBA00004141"/>
    </source>
</evidence>
<protein>
    <submittedName>
        <fullName evidence="12">Abc-2 type transporter</fullName>
    </submittedName>
</protein>
<comment type="caution">
    <text evidence="12">The sequence shown here is derived from an EMBL/GenBank/DDBJ whole genome shotgun (WGS) entry which is preliminary data.</text>
</comment>
<keyword evidence="4 10" id="KW-0812">Transmembrane</keyword>
<evidence type="ECO:0000256" key="9">
    <source>
        <dbReference type="SAM" id="MobiDB-lite"/>
    </source>
</evidence>
<dbReference type="Proteomes" id="UP000037904">
    <property type="component" value="Unassembled WGS sequence"/>
</dbReference>
<gene>
    <name evidence="12" type="ORF">FLAG1_07723</name>
</gene>
<dbReference type="InterPro" id="IPR034003">
    <property type="entry name" value="ABCG_PDR_2"/>
</dbReference>
<evidence type="ECO:0000256" key="10">
    <source>
        <dbReference type="SAM" id="Phobius"/>
    </source>
</evidence>
<dbReference type="InterPro" id="IPR027417">
    <property type="entry name" value="P-loop_NTPase"/>
</dbReference>
<evidence type="ECO:0000256" key="5">
    <source>
        <dbReference type="ARBA" id="ARBA00022741"/>
    </source>
</evidence>
<feature type="transmembrane region" description="Helical" evidence="10">
    <location>
        <begin position="641"/>
        <end position="663"/>
    </location>
</feature>
<dbReference type="InterPro" id="IPR010929">
    <property type="entry name" value="PDR_CDR_ABC"/>
</dbReference>
<dbReference type="CDD" id="cd03233">
    <property type="entry name" value="ABCG_PDR_domain1"/>
    <property type="match status" value="1"/>
</dbReference>
<dbReference type="GO" id="GO:0016020">
    <property type="term" value="C:membrane"/>
    <property type="evidence" value="ECO:0007669"/>
    <property type="project" value="UniProtKB-SubCell"/>
</dbReference>
<evidence type="ECO:0000313" key="12">
    <source>
        <dbReference type="EMBL" id="KPA39425.1"/>
    </source>
</evidence>
<feature type="transmembrane region" description="Helical" evidence="10">
    <location>
        <begin position="1247"/>
        <end position="1276"/>
    </location>
</feature>
<dbReference type="EMBL" id="JXCE01000195">
    <property type="protein sequence ID" value="KPA39425.1"/>
    <property type="molecule type" value="Genomic_DNA"/>
</dbReference>
<feature type="compositionally biased region" description="Pro residues" evidence="9">
    <location>
        <begin position="1"/>
        <end position="12"/>
    </location>
</feature>
<evidence type="ECO:0000256" key="6">
    <source>
        <dbReference type="ARBA" id="ARBA00022840"/>
    </source>
</evidence>
<dbReference type="OrthoDB" id="245989at2759"/>
<dbReference type="PANTHER" id="PTHR19241">
    <property type="entry name" value="ATP-BINDING CASSETTE TRANSPORTER"/>
    <property type="match status" value="1"/>
</dbReference>
<sequence>MLDPLPVGPAPPSTAAVPREVHDIDTSDGESSSTEIVYETPEQHIQSLARQATSQSLQVNPASLFSGSSDARLNPDSPGFDARAWTKAFYNARTKALWGTPAATAGLAFRNLNVYGNAPSANYQSTIGDAGYAALDLMSHLIGKKKTNRIDILRDIEGVVNSGEMVCVLGPPGSGCSTLLKTISGETYGFQVHSDSVLNYQGLSADEICTRYRGEAIYTAETDNHFPKLTVGETLYFAARARCPREIKAEFKHEYAIHTRNVVMAMLGISHTINTRVGNDYIRGVSGGERKRVSIAEAVLSYSPWQCWDNSTRGLDSANAIELCRTLRIQSEVFGNCAFVAIYQAPQEAYDLFDKVSVLYEGRQIFFGKTTEAKGYFENLGFMCPDQQTIPDFLTSMTSAAERTIRPGWQGKTPPRSAEEFYQAWKESAHRRLLLNEIHEFEAEHPIGGKQAENFQASRAIHKSKSQRTKSPFTLSIGSQLSLNLWRAWRLLLSDPWMTITLLLTNFFECIIVASIFYNLSPDSSSLGKRNLLIFFTIMINGLGSLLEVLTLYEKRKVIEKHGRYALYHPSVEAVSSIVMDLPYKLANSFIVNVTLYFMCNLRREPGPFFFFLLMNTVLTITMSNMFRLIASVTTTLSQALAPGAIVLLAVAIYSGFAIPQGYINEWIGWLRWINPIFYVFESLALNEFVGRQFPCSSFLPSGQGYDSVPANATVCDIEGSLAGETSVDGARYIRVAYKFVNSHRWRNFGIVTALAVFFLICHLIAVELITSERSKGEVLIFPRKVLQNKGKQGNDEESGGSGTRSTLEKTATQPGKVAGIARQTSTFHWQDICYELNIKDEKRIILDHVDGWVKPGTLTALMGVSGAGKTTLLDALACRITMGVVTGQALVDGLPRDLSFQRKTGYATQQDLHLHTATVREALSFSALLRQPDNYSRQEKLDYVDEVIKLVDLTDFADAVIGTLGEGLNVEQRKRLTIGVELAARPQLLLFLDEPTSGLDSQTSWAICDLMEKLTNNGQAILCTIHQPSAALFQRFDRLLLLAKGGRTVYFGPIGRNSNVLIDYFERNGADSFDRGDGVHRNPAEYMLETIGATPNSKQIDKDWPGTWRSSPEYQEVQQELARLGNVNSSARVETAPGGPAQSAQQHNEFAAGLGSQIHLVTKRVFQQYWRTPGYILSKTVLTAGSALFIGLSQVNAEMTTRGLYTQMLLVFIFLLIFGQIIEQAMPMFVSQRTLYEARERPAKAYSWVAFLFGTIIVELAWNSLMAVFSFLFWYFPLGLYHNAQHTDTVHSRGITVFLNIWAFFMFSSTFGSMIIAGIDTAEVAGGIVNLFFIMMFAFAGVLSAPSQLPGFWIFMYRVNPFTYIVEALVATCLANAPVHCQDNELVQFEAPSGLTCGEYVEEFVSSAGGYLVDSNTSSCSFCPTSESNVFLETTGLSFDHRWRNFGLVWAYCLFNICTAVGLYWLMRVPKSRGREKA</sequence>
<dbReference type="InterPro" id="IPR017871">
    <property type="entry name" value="ABC_transporter-like_CS"/>
</dbReference>
<evidence type="ECO:0000256" key="2">
    <source>
        <dbReference type="ARBA" id="ARBA00006012"/>
    </source>
</evidence>
<evidence type="ECO:0000256" key="7">
    <source>
        <dbReference type="ARBA" id="ARBA00022989"/>
    </source>
</evidence>
<organism evidence="12 13">
    <name type="scientific">Fusarium langsethiae</name>
    <dbReference type="NCBI Taxonomy" id="179993"/>
    <lineage>
        <taxon>Eukaryota</taxon>
        <taxon>Fungi</taxon>
        <taxon>Dikarya</taxon>
        <taxon>Ascomycota</taxon>
        <taxon>Pezizomycotina</taxon>
        <taxon>Sordariomycetes</taxon>
        <taxon>Hypocreomycetidae</taxon>
        <taxon>Hypocreales</taxon>
        <taxon>Nectriaceae</taxon>
        <taxon>Fusarium</taxon>
    </lineage>
</organism>
<dbReference type="InterPro" id="IPR013525">
    <property type="entry name" value="ABC2_TM"/>
</dbReference>
<evidence type="ECO:0000256" key="8">
    <source>
        <dbReference type="ARBA" id="ARBA00023136"/>
    </source>
</evidence>
<feature type="compositionally biased region" description="Polar residues" evidence="9">
    <location>
        <begin position="804"/>
        <end position="814"/>
    </location>
</feature>
<dbReference type="Pfam" id="PF01061">
    <property type="entry name" value="ABC2_membrane"/>
    <property type="match status" value="2"/>
</dbReference>
<keyword evidence="5" id="KW-0547">Nucleotide-binding</keyword>